<dbReference type="PROSITE" id="PS51257">
    <property type="entry name" value="PROKAR_LIPOPROTEIN"/>
    <property type="match status" value="1"/>
</dbReference>
<evidence type="ECO:0000256" key="1">
    <source>
        <dbReference type="SAM" id="MobiDB-lite"/>
    </source>
</evidence>
<evidence type="ECO:0000313" key="3">
    <source>
        <dbReference type="Proteomes" id="UP000273828"/>
    </source>
</evidence>
<sequence>MNRRRVLQSAGALVAISFAGCLEGVQDHFEGGVQGIVPIEIYSEADQYYNVQLQAYEHETNRQTYDEGYSVTGGDSVIPPHLEATRQSLRVVKFGADGEEQADVREVTITPETELVLIWIYDDDLVLDVHRGDVDGAANETPTPPDEEDVEDDTADSDDPGTNGSEADE</sequence>
<keyword evidence="3" id="KW-1185">Reference proteome</keyword>
<dbReference type="Proteomes" id="UP000273828">
    <property type="component" value="Unassembled WGS sequence"/>
</dbReference>
<evidence type="ECO:0000313" key="2">
    <source>
        <dbReference type="EMBL" id="RQG89945.1"/>
    </source>
</evidence>
<accession>A0A3N6P3P6</accession>
<feature type="compositionally biased region" description="Acidic residues" evidence="1">
    <location>
        <begin position="145"/>
        <end position="159"/>
    </location>
</feature>
<comment type="caution">
    <text evidence="2">The sequence shown here is derived from an EMBL/GenBank/DDBJ whole genome shotgun (WGS) entry which is preliminary data.</text>
</comment>
<protein>
    <submittedName>
        <fullName evidence="2">Uncharacterized protein</fullName>
    </submittedName>
</protein>
<proteinExistence type="predicted"/>
<dbReference type="AlphaFoldDB" id="A0A3N6P3P6"/>
<dbReference type="OrthoDB" id="204924at2157"/>
<reference evidence="2 3" key="1">
    <citation type="submission" date="2018-10" db="EMBL/GenBank/DDBJ databases">
        <title>Natrarchaeobius chitinivorans gen. nov., sp. nov., and Natrarchaeobius haloalkaliphilus sp. nov., alkaliphilic, chitin-utilizing haloarchaea from hypersaline alkaline lakes.</title>
        <authorList>
            <person name="Sorokin D.Y."/>
            <person name="Elcheninov A.G."/>
            <person name="Kostrikina N.A."/>
            <person name="Bale N.J."/>
            <person name="Sinninghe Damste J.S."/>
            <person name="Khijniak T.V."/>
            <person name="Kublanov I.V."/>
            <person name="Toshchakov S.V."/>
        </authorList>
    </citation>
    <scope>NUCLEOTIDE SEQUENCE [LARGE SCALE GENOMIC DNA]</scope>
    <source>
        <strain evidence="2 3">AArcht-Sl</strain>
    </source>
</reference>
<name>A0A3N6P3P6_9EURY</name>
<dbReference type="EMBL" id="REFY01000003">
    <property type="protein sequence ID" value="RQG89945.1"/>
    <property type="molecule type" value="Genomic_DNA"/>
</dbReference>
<organism evidence="2 3">
    <name type="scientific">Natrarchaeobius halalkaliphilus</name>
    <dbReference type="NCBI Taxonomy" id="1679091"/>
    <lineage>
        <taxon>Archaea</taxon>
        <taxon>Methanobacteriati</taxon>
        <taxon>Methanobacteriota</taxon>
        <taxon>Stenosarchaea group</taxon>
        <taxon>Halobacteria</taxon>
        <taxon>Halobacteriales</taxon>
        <taxon>Natrialbaceae</taxon>
        <taxon>Natrarchaeobius</taxon>
    </lineage>
</organism>
<feature type="region of interest" description="Disordered" evidence="1">
    <location>
        <begin position="133"/>
        <end position="169"/>
    </location>
</feature>
<gene>
    <name evidence="2" type="ORF">EA462_08010</name>
</gene>
<dbReference type="RefSeq" id="WP_124178032.1">
    <property type="nucleotide sequence ID" value="NZ_REFY01000003.1"/>
</dbReference>